<keyword evidence="2" id="KW-0472">Membrane</keyword>
<evidence type="ECO:0000259" key="4">
    <source>
        <dbReference type="SMART" id="SM00736"/>
    </source>
</evidence>
<dbReference type="InterPro" id="IPR006644">
    <property type="entry name" value="Cadg"/>
</dbReference>
<keyword evidence="3" id="KW-0732">Signal</keyword>
<gene>
    <name evidence="5" type="ORF">INT44_004642</name>
</gene>
<organism evidence="5 6">
    <name type="scientific">Umbelopsis vinacea</name>
    <dbReference type="NCBI Taxonomy" id="44442"/>
    <lineage>
        <taxon>Eukaryota</taxon>
        <taxon>Fungi</taxon>
        <taxon>Fungi incertae sedis</taxon>
        <taxon>Mucoromycota</taxon>
        <taxon>Mucoromycotina</taxon>
        <taxon>Umbelopsidomycetes</taxon>
        <taxon>Umbelopsidales</taxon>
        <taxon>Umbelopsidaceae</taxon>
        <taxon>Umbelopsis</taxon>
    </lineage>
</organism>
<dbReference type="SMART" id="SM00736">
    <property type="entry name" value="CADG"/>
    <property type="match status" value="3"/>
</dbReference>
<dbReference type="OrthoDB" id="41532at2759"/>
<dbReference type="EMBL" id="JAEPRA010000001">
    <property type="protein sequence ID" value="KAG2189500.1"/>
    <property type="molecule type" value="Genomic_DNA"/>
</dbReference>
<dbReference type="InterPro" id="IPR013783">
    <property type="entry name" value="Ig-like_fold"/>
</dbReference>
<comment type="caution">
    <text evidence="5">The sequence shown here is derived from an EMBL/GenBank/DDBJ whole genome shotgun (WGS) entry which is preliminary data.</text>
</comment>
<protein>
    <recommendedName>
        <fullName evidence="4">Dystroglycan-type cadherin-like domain-containing protein</fullName>
    </recommendedName>
</protein>
<feature type="compositionally biased region" description="Polar residues" evidence="1">
    <location>
        <begin position="760"/>
        <end position="770"/>
    </location>
</feature>
<dbReference type="AlphaFoldDB" id="A0A8H7UNB2"/>
<accession>A0A8H7UNB2</accession>
<dbReference type="GO" id="GO:0005509">
    <property type="term" value="F:calcium ion binding"/>
    <property type="evidence" value="ECO:0007669"/>
    <property type="project" value="InterPro"/>
</dbReference>
<keyword evidence="6" id="KW-1185">Reference proteome</keyword>
<name>A0A8H7UNB2_9FUNG</name>
<evidence type="ECO:0000256" key="3">
    <source>
        <dbReference type="SAM" id="SignalP"/>
    </source>
</evidence>
<evidence type="ECO:0000313" key="6">
    <source>
        <dbReference type="Proteomes" id="UP000612746"/>
    </source>
</evidence>
<proteinExistence type="predicted"/>
<dbReference type="Gene3D" id="2.60.40.10">
    <property type="entry name" value="Immunoglobulins"/>
    <property type="match status" value="3"/>
</dbReference>
<dbReference type="PANTHER" id="PTHR21559">
    <property type="entry name" value="DYSTROGLYCAN-RELATED"/>
    <property type="match status" value="1"/>
</dbReference>
<dbReference type="GO" id="GO:0016011">
    <property type="term" value="C:dystroglycan complex"/>
    <property type="evidence" value="ECO:0007669"/>
    <property type="project" value="TreeGrafter"/>
</dbReference>
<dbReference type="PANTHER" id="PTHR21559:SF21">
    <property type="entry name" value="DYSTROGLYCAN 1"/>
    <property type="match status" value="1"/>
</dbReference>
<keyword evidence="2" id="KW-0812">Transmembrane</keyword>
<feature type="transmembrane region" description="Helical" evidence="2">
    <location>
        <begin position="463"/>
        <end position="488"/>
    </location>
</feature>
<feature type="domain" description="Dystroglycan-type cadherin-like" evidence="4">
    <location>
        <begin position="248"/>
        <end position="357"/>
    </location>
</feature>
<feature type="compositionally biased region" description="Polar residues" evidence="1">
    <location>
        <begin position="535"/>
        <end position="546"/>
    </location>
</feature>
<evidence type="ECO:0000256" key="1">
    <source>
        <dbReference type="SAM" id="MobiDB-lite"/>
    </source>
</evidence>
<dbReference type="InterPro" id="IPR015919">
    <property type="entry name" value="Cadherin-like_sf"/>
</dbReference>
<feature type="domain" description="Dystroglycan-type cadherin-like" evidence="4">
    <location>
        <begin position="40"/>
        <end position="133"/>
    </location>
</feature>
<dbReference type="Proteomes" id="UP000612746">
    <property type="component" value="Unassembled WGS sequence"/>
</dbReference>
<dbReference type="GO" id="GO:0043236">
    <property type="term" value="F:laminin binding"/>
    <property type="evidence" value="ECO:0007669"/>
    <property type="project" value="TreeGrafter"/>
</dbReference>
<feature type="domain" description="Dystroglycan-type cadherin-like" evidence="4">
    <location>
        <begin position="150"/>
        <end position="247"/>
    </location>
</feature>
<reference evidence="5" key="1">
    <citation type="submission" date="2020-12" db="EMBL/GenBank/DDBJ databases">
        <title>Metabolic potential, ecology and presence of endohyphal bacteria is reflected in genomic diversity of Mucoromycotina.</title>
        <authorList>
            <person name="Muszewska A."/>
            <person name="Okrasinska A."/>
            <person name="Steczkiewicz K."/>
            <person name="Drgas O."/>
            <person name="Orlowska M."/>
            <person name="Perlinska-Lenart U."/>
            <person name="Aleksandrzak-Piekarczyk T."/>
            <person name="Szatraj K."/>
            <person name="Zielenkiewicz U."/>
            <person name="Pilsyk S."/>
            <person name="Malc E."/>
            <person name="Mieczkowski P."/>
            <person name="Kruszewska J.S."/>
            <person name="Biernat P."/>
            <person name="Pawlowska J."/>
        </authorList>
    </citation>
    <scope>NUCLEOTIDE SEQUENCE</scope>
    <source>
        <strain evidence="5">WA0000051536</strain>
    </source>
</reference>
<feature type="signal peptide" evidence="3">
    <location>
        <begin position="1"/>
        <end position="28"/>
    </location>
</feature>
<dbReference type="Pfam" id="PF05345">
    <property type="entry name" value="He_PIG"/>
    <property type="match status" value="3"/>
</dbReference>
<evidence type="ECO:0000256" key="2">
    <source>
        <dbReference type="SAM" id="Phobius"/>
    </source>
</evidence>
<feature type="region of interest" description="Disordered" evidence="1">
    <location>
        <begin position="499"/>
        <end position="546"/>
    </location>
</feature>
<sequence>MFKLSVPTMLVPFCLLLYVFILPSYVVCQQTRNSSQTPPVYQIPLNTQQPLIARVGQPYSWTFLATTFSSTSNLTYILSDNPNWLSLHDRTLTGTPSGADVGQSIITITATDTIGLSNYGTMQVIVSSIIAPTIGRPLATQLATATFGVNYVGPDGSLRVQAGQAFTFTFANDTFFSAGQLYYSANVLGTVSLPSWLSFDGNSQTFYGIPPANLPPQIFTFVVHATDIQQFTGVDDYFNVSIYQHQLTVVQPIQNYNVTQGNTLSIVIPPTTFAIDGVTVTEANKTNAIPKITLSRTSDGMGPLPSWLSFDSTTWTLQCSPDAMAGSMVIFVLATDATGDQATSNFTLAVNGHAPPDQLIIIPDAYIDSQTVDMKLPLATSDPGSNSPLRYNAWFMPQNGTAAWLAFNASTNTVFGHTDSTVAQNITVLITGFNEWNGSASTCYHIFLKPGADSSGGNSATRILSIVLPAVLGSLFLISVLICLGCCWRRRRAERRQRFTGESTIPPMAKPVAYNDPLPASKEASEEETSEHAQQDTQVSRSAENQAYASRRLSTSGFPNPNRISTVSEFSDITVHTPGTRPWSQVSTLRNSVRHISDSENFNHMFAEEVRRSAAAKEAAWRKSLALENSESTSISRVIIESGDEPRGQTHGGHSEHDISDLQIGEPFTAAVQRSTLMTGTNPSSTSASYITARSSQETLSSASIDLTGLHHTDLGHLETNLPYSATDAEFHSSGDTIPTVGKKYPNGSILSFLSRPASSGSAEQYSTYPGHQDERIPSFNNA</sequence>
<feature type="region of interest" description="Disordered" evidence="1">
    <location>
        <begin position="760"/>
        <end position="783"/>
    </location>
</feature>
<evidence type="ECO:0000313" key="5">
    <source>
        <dbReference type="EMBL" id="KAG2189500.1"/>
    </source>
</evidence>
<dbReference type="SUPFAM" id="SSF49313">
    <property type="entry name" value="Cadherin-like"/>
    <property type="match status" value="3"/>
</dbReference>
<feature type="chain" id="PRO_5034917132" description="Dystroglycan-type cadherin-like domain-containing protein" evidence="3">
    <location>
        <begin position="29"/>
        <end position="783"/>
    </location>
</feature>
<keyword evidence="2" id="KW-1133">Transmembrane helix</keyword>